<organism evidence="2 3">
    <name type="scientific">Marchantia polymorpha subsp. ruderalis</name>
    <dbReference type="NCBI Taxonomy" id="1480154"/>
    <lineage>
        <taxon>Eukaryota</taxon>
        <taxon>Viridiplantae</taxon>
        <taxon>Streptophyta</taxon>
        <taxon>Embryophyta</taxon>
        <taxon>Marchantiophyta</taxon>
        <taxon>Marchantiopsida</taxon>
        <taxon>Marchantiidae</taxon>
        <taxon>Marchantiales</taxon>
        <taxon>Marchantiaceae</taxon>
        <taxon>Marchantia</taxon>
    </lineage>
</organism>
<proteinExistence type="predicted"/>
<comment type="caution">
    <text evidence="2">The sequence shown here is derived from an EMBL/GenBank/DDBJ whole genome shotgun (WGS) entry which is preliminary data.</text>
</comment>
<dbReference type="Proteomes" id="UP000077202">
    <property type="component" value="Unassembled WGS sequence"/>
</dbReference>
<gene>
    <name evidence="2" type="ORF">AXG93_2396s1080</name>
</gene>
<feature type="compositionally biased region" description="Basic and acidic residues" evidence="1">
    <location>
        <begin position="1"/>
        <end position="10"/>
    </location>
</feature>
<keyword evidence="3" id="KW-1185">Reference proteome</keyword>
<name>A0A176VDW0_MARPO</name>
<feature type="compositionally biased region" description="Basic and acidic residues" evidence="1">
    <location>
        <begin position="35"/>
        <end position="50"/>
    </location>
</feature>
<reference evidence="2" key="1">
    <citation type="submission" date="2016-03" db="EMBL/GenBank/DDBJ databases">
        <title>Mechanisms controlling the formation of the plant cell surface in tip-growing cells are functionally conserved among land plants.</title>
        <authorList>
            <person name="Honkanen S."/>
            <person name="Jones V.A."/>
            <person name="Morieri G."/>
            <person name="Champion C."/>
            <person name="Hetherington A.J."/>
            <person name="Kelly S."/>
            <person name="Saint-Marcoux D."/>
            <person name="Proust H."/>
            <person name="Prescott H."/>
            <person name="Dolan L."/>
        </authorList>
    </citation>
    <scope>NUCLEOTIDE SEQUENCE [LARGE SCALE GENOMIC DNA]</scope>
    <source>
        <tissue evidence="2">Whole gametophyte</tissue>
    </source>
</reference>
<feature type="compositionally biased region" description="Basic and acidic residues" evidence="1">
    <location>
        <begin position="77"/>
        <end position="86"/>
    </location>
</feature>
<feature type="compositionally biased region" description="Basic residues" evidence="1">
    <location>
        <begin position="99"/>
        <end position="126"/>
    </location>
</feature>
<evidence type="ECO:0000313" key="3">
    <source>
        <dbReference type="Proteomes" id="UP000077202"/>
    </source>
</evidence>
<evidence type="ECO:0000313" key="2">
    <source>
        <dbReference type="EMBL" id="OAE18757.1"/>
    </source>
</evidence>
<dbReference type="AlphaFoldDB" id="A0A176VDW0"/>
<sequence>MSSGEGKPEAELSPLGKRKFSPCPIPRKAKRKTDRHQDSGRKEGGKESRAKVPIPLLRSLRQAVSKSSGTVFLPDQEESKGRKQRSEAGSGKSSPAGGHRYRRIGRRRGGRRCAGGRRRPKQRKAKPPAEWESEEEAGRRWWSERRPAGPEMVGQGR</sequence>
<evidence type="ECO:0000256" key="1">
    <source>
        <dbReference type="SAM" id="MobiDB-lite"/>
    </source>
</evidence>
<feature type="compositionally biased region" description="Basic and acidic residues" evidence="1">
    <location>
        <begin position="136"/>
        <end position="148"/>
    </location>
</feature>
<accession>A0A176VDW0</accession>
<feature type="region of interest" description="Disordered" evidence="1">
    <location>
        <begin position="1"/>
        <end position="157"/>
    </location>
</feature>
<dbReference type="EMBL" id="LVLJ01004011">
    <property type="protein sequence ID" value="OAE18757.1"/>
    <property type="molecule type" value="Genomic_DNA"/>
</dbReference>
<protein>
    <submittedName>
        <fullName evidence="2">Uncharacterized protein</fullName>
    </submittedName>
</protein>